<protein>
    <submittedName>
        <fullName evidence="1">Uncharacterized protein</fullName>
    </submittedName>
</protein>
<evidence type="ECO:0000313" key="2">
    <source>
        <dbReference type="Proteomes" id="UP001226762"/>
    </source>
</evidence>
<organism evidence="1 2">
    <name type="scientific">Marimonas arenosa</name>
    <dbReference type="NCBI Taxonomy" id="1795305"/>
    <lineage>
        <taxon>Bacteria</taxon>
        <taxon>Pseudomonadati</taxon>
        <taxon>Pseudomonadota</taxon>
        <taxon>Alphaproteobacteria</taxon>
        <taxon>Rhodobacterales</taxon>
        <taxon>Paracoccaceae</taxon>
        <taxon>Marimonas</taxon>
    </lineage>
</organism>
<dbReference type="AlphaFoldDB" id="A0AAE4B4P9"/>
<reference evidence="1" key="2">
    <citation type="submission" date="2023-02" db="EMBL/GenBank/DDBJ databases">
        <title>'Rhodoalgimonas zhirmunskyi' gen. nov., isolated from a red alga.</title>
        <authorList>
            <person name="Nedashkovskaya O.I."/>
            <person name="Otstavnykh N.Y."/>
            <person name="Bystritskaya E.P."/>
            <person name="Balabanova L.A."/>
            <person name="Isaeva M.P."/>
        </authorList>
    </citation>
    <scope>NUCLEOTIDE SEQUENCE</scope>
    <source>
        <strain evidence="1">KCTC 52189</strain>
    </source>
</reference>
<dbReference type="Proteomes" id="UP001226762">
    <property type="component" value="Unassembled WGS sequence"/>
</dbReference>
<comment type="caution">
    <text evidence="1">The sequence shown here is derived from an EMBL/GenBank/DDBJ whole genome shotgun (WGS) entry which is preliminary data.</text>
</comment>
<proteinExistence type="predicted"/>
<accession>A0AAE4B4P9</accession>
<keyword evidence="2" id="KW-1185">Reference proteome</keyword>
<dbReference type="EMBL" id="JANHAX010000003">
    <property type="protein sequence ID" value="MDQ2090337.1"/>
    <property type="molecule type" value="Genomic_DNA"/>
</dbReference>
<dbReference type="RefSeq" id="WP_306735624.1">
    <property type="nucleotide sequence ID" value="NZ_JANHAX010000003.1"/>
</dbReference>
<name>A0AAE4B4P9_9RHOB</name>
<evidence type="ECO:0000313" key="1">
    <source>
        <dbReference type="EMBL" id="MDQ2090337.1"/>
    </source>
</evidence>
<reference evidence="1" key="1">
    <citation type="submission" date="2022-07" db="EMBL/GenBank/DDBJ databases">
        <authorList>
            <person name="Otstavnykh N."/>
            <person name="Isaeva M."/>
            <person name="Bystritskaya E."/>
        </authorList>
    </citation>
    <scope>NUCLEOTIDE SEQUENCE</scope>
    <source>
        <strain evidence="1">KCTC 52189</strain>
    </source>
</reference>
<sequence length="73" mass="7944">MQTLQRFSALCIAMAMARFGFDGSAEASDCDGLIQSMRDRLAKGRAFLVQIPKAGERGGFTNYLATRQKAEPA</sequence>
<gene>
    <name evidence="1" type="ORF">NO357_10555</name>
</gene>